<dbReference type="AlphaFoldDB" id="A0A7R9PUN5"/>
<dbReference type="PANTHER" id="PTHR24082:SF283">
    <property type="entry name" value="NUCLEAR HORMONE RECEPTOR HR96"/>
    <property type="match status" value="1"/>
</dbReference>
<evidence type="ECO:0000256" key="7">
    <source>
        <dbReference type="ARBA" id="ARBA00023170"/>
    </source>
</evidence>
<dbReference type="GO" id="GO:0004879">
    <property type="term" value="F:nuclear receptor activity"/>
    <property type="evidence" value="ECO:0007669"/>
    <property type="project" value="TreeGrafter"/>
</dbReference>
<dbReference type="SUPFAM" id="SSF48508">
    <property type="entry name" value="Nuclear receptor ligand-binding domain"/>
    <property type="match status" value="2"/>
</dbReference>
<keyword evidence="3 9" id="KW-0862">Zinc</keyword>
<keyword evidence="2 9" id="KW-0863">Zinc-finger</keyword>
<dbReference type="SUPFAM" id="SSF57716">
    <property type="entry name" value="Glucocorticoid receptor-like (DNA-binding domain)"/>
    <property type="match status" value="1"/>
</dbReference>
<dbReference type="Gene3D" id="1.10.565.10">
    <property type="entry name" value="Retinoid X Receptor"/>
    <property type="match status" value="1"/>
</dbReference>
<dbReference type="InterPro" id="IPR050234">
    <property type="entry name" value="Nuclear_hormone_rcpt_NR1"/>
</dbReference>
<evidence type="ECO:0000313" key="11">
    <source>
        <dbReference type="EMBL" id="CAD7621346.1"/>
    </source>
</evidence>
<proteinExistence type="inferred from homology"/>
<dbReference type="InterPro" id="IPR013088">
    <property type="entry name" value="Znf_NHR/GATA"/>
</dbReference>
<keyword evidence="5 9" id="KW-0238">DNA-binding</keyword>
<dbReference type="InterPro" id="IPR000536">
    <property type="entry name" value="Nucl_hrmn_rcpt_lig-bd"/>
</dbReference>
<evidence type="ECO:0000256" key="5">
    <source>
        <dbReference type="ARBA" id="ARBA00023125"/>
    </source>
</evidence>
<evidence type="ECO:0000256" key="4">
    <source>
        <dbReference type="ARBA" id="ARBA00023015"/>
    </source>
</evidence>
<dbReference type="SMART" id="SM00430">
    <property type="entry name" value="HOLI"/>
    <property type="match status" value="1"/>
</dbReference>
<dbReference type="GO" id="GO:0000122">
    <property type="term" value="P:negative regulation of transcription by RNA polymerase II"/>
    <property type="evidence" value="ECO:0007669"/>
    <property type="project" value="TreeGrafter"/>
</dbReference>
<dbReference type="InterPro" id="IPR035500">
    <property type="entry name" value="NHR-like_dom_sf"/>
</dbReference>
<dbReference type="GO" id="GO:0045944">
    <property type="term" value="P:positive regulation of transcription by RNA polymerase II"/>
    <property type="evidence" value="ECO:0007669"/>
    <property type="project" value="TreeGrafter"/>
</dbReference>
<dbReference type="InterPro" id="IPR001628">
    <property type="entry name" value="Znf_hrmn_rcpt"/>
</dbReference>
<name>A0A7R9PUN5_9ACAR</name>
<keyword evidence="7 9" id="KW-0675">Receptor</keyword>
<feature type="domain" description="Nuclear receptor" evidence="10">
    <location>
        <begin position="332"/>
        <end position="408"/>
    </location>
</feature>
<dbReference type="SMART" id="SM00399">
    <property type="entry name" value="ZnF_C4"/>
    <property type="match status" value="1"/>
</dbReference>
<keyword evidence="1 9" id="KW-0479">Metal-binding</keyword>
<dbReference type="GO" id="GO:0000978">
    <property type="term" value="F:RNA polymerase II cis-regulatory region sequence-specific DNA binding"/>
    <property type="evidence" value="ECO:0007669"/>
    <property type="project" value="TreeGrafter"/>
</dbReference>
<reference evidence="11" key="1">
    <citation type="submission" date="2020-11" db="EMBL/GenBank/DDBJ databases">
        <authorList>
            <person name="Tran Van P."/>
        </authorList>
    </citation>
    <scope>NUCLEOTIDE SEQUENCE</scope>
</reference>
<evidence type="ECO:0000256" key="9">
    <source>
        <dbReference type="RuleBase" id="RU004334"/>
    </source>
</evidence>
<dbReference type="OrthoDB" id="6532571at2759"/>
<dbReference type="PANTHER" id="PTHR24082">
    <property type="entry name" value="NUCLEAR HORMONE RECEPTOR"/>
    <property type="match status" value="1"/>
</dbReference>
<dbReference type="Pfam" id="PF00104">
    <property type="entry name" value="Hormone_recep"/>
    <property type="match status" value="1"/>
</dbReference>
<comment type="subcellular location">
    <subcellularLocation>
        <location evidence="9">Nucleus</location>
    </subcellularLocation>
</comment>
<dbReference type="GO" id="GO:0005634">
    <property type="term" value="C:nucleus"/>
    <property type="evidence" value="ECO:0007669"/>
    <property type="project" value="UniProtKB-SubCell"/>
</dbReference>
<evidence type="ECO:0000256" key="2">
    <source>
        <dbReference type="ARBA" id="ARBA00022771"/>
    </source>
</evidence>
<accession>A0A7R9PUN5</accession>
<evidence type="ECO:0000256" key="1">
    <source>
        <dbReference type="ARBA" id="ARBA00022723"/>
    </source>
</evidence>
<dbReference type="GO" id="GO:0030154">
    <property type="term" value="P:cell differentiation"/>
    <property type="evidence" value="ECO:0007669"/>
    <property type="project" value="TreeGrafter"/>
</dbReference>
<dbReference type="PRINTS" id="PR00047">
    <property type="entry name" value="STROIDFINGER"/>
</dbReference>
<keyword evidence="4 9" id="KW-0805">Transcription regulation</keyword>
<dbReference type="GO" id="GO:0008270">
    <property type="term" value="F:zinc ion binding"/>
    <property type="evidence" value="ECO:0007669"/>
    <property type="project" value="UniProtKB-KW"/>
</dbReference>
<gene>
    <name evidence="11" type="ORF">OSB1V03_LOCUS1818</name>
</gene>
<evidence type="ECO:0000259" key="10">
    <source>
        <dbReference type="PROSITE" id="PS51030"/>
    </source>
</evidence>
<dbReference type="EMBL" id="OC855151">
    <property type="protein sequence ID" value="CAD7621346.1"/>
    <property type="molecule type" value="Genomic_DNA"/>
</dbReference>
<keyword evidence="6 9" id="KW-0804">Transcription</keyword>
<evidence type="ECO:0000313" key="12">
    <source>
        <dbReference type="Proteomes" id="UP000759131"/>
    </source>
</evidence>
<dbReference type="PROSITE" id="PS51030">
    <property type="entry name" value="NUCLEAR_REC_DBD_2"/>
    <property type="match status" value="1"/>
</dbReference>
<keyword evidence="12" id="KW-1185">Reference proteome</keyword>
<dbReference type="EMBL" id="CAJPIZ010000576">
    <property type="protein sequence ID" value="CAG2101776.1"/>
    <property type="molecule type" value="Genomic_DNA"/>
</dbReference>
<dbReference type="Proteomes" id="UP000759131">
    <property type="component" value="Unassembled WGS sequence"/>
</dbReference>
<evidence type="ECO:0000256" key="8">
    <source>
        <dbReference type="ARBA" id="ARBA00023242"/>
    </source>
</evidence>
<organism evidence="11">
    <name type="scientific">Medioppia subpectinata</name>
    <dbReference type="NCBI Taxonomy" id="1979941"/>
    <lineage>
        <taxon>Eukaryota</taxon>
        <taxon>Metazoa</taxon>
        <taxon>Ecdysozoa</taxon>
        <taxon>Arthropoda</taxon>
        <taxon>Chelicerata</taxon>
        <taxon>Arachnida</taxon>
        <taxon>Acari</taxon>
        <taxon>Acariformes</taxon>
        <taxon>Sarcoptiformes</taxon>
        <taxon>Oribatida</taxon>
        <taxon>Brachypylina</taxon>
        <taxon>Oppioidea</taxon>
        <taxon>Oppiidae</taxon>
        <taxon>Medioppia</taxon>
    </lineage>
</organism>
<sequence length="610" mass="70883">MGPTLAFNHDQNLFALQITSNIDQLAIICLVITIVSYETQFIRSDEENEWRRRMGEEKRRQKLLKTLRSSSQETRTTTTTIAIGSHNCNKIDALIDSTAHIIDNDLNQQILDIKNSCQLNQELNVRQWPVIPVFKSLVDYNGINQLELQRISGLLWAAKVFAYPSNKVIIDITNEREMYLVSMKRIDCHIREVSKFVKQLDSFAAICSEDQLSLLRSGCFEIIMFRFTMHFNPHTPEMVCRIDNEYSVRMCNKIPEFAKWSGYERYKPFLDKVMPEWNLDPIIMLMLTVIILYNPNRPNLLHRENVKLEQQLYIYLLQKYLLLKRRSKWESATMCSVCGHNKGVGRNYCAITCESCKTFFMRTALKNQSFDCPSGGKCRINPITRKLCKKCRIEKCFAVGMRKLIENDREYNNSTNDNSPQSTQSFDNNCHEIDILLDNTNNTNDSEITDQIVEIENYVTHNIFTASGKQLPQMPVIPVFRELIDYKGLNQLECNRMRELMTASNKFVTDLISFAQHLMAFNTICLNDRLALVKYGGKDLISRSVQLDLCMFKQTHYNSLKYYYGQFLLVWDYSDPIIINLLTTRTTTISTIEISLGITDKTTKTDDNFK</sequence>
<dbReference type="PROSITE" id="PS00031">
    <property type="entry name" value="NUCLEAR_REC_DBD_1"/>
    <property type="match status" value="1"/>
</dbReference>
<evidence type="ECO:0000256" key="6">
    <source>
        <dbReference type="ARBA" id="ARBA00023163"/>
    </source>
</evidence>
<dbReference type="Gene3D" id="3.30.50.10">
    <property type="entry name" value="Erythroid Transcription Factor GATA-1, subunit A"/>
    <property type="match status" value="1"/>
</dbReference>
<protein>
    <recommendedName>
        <fullName evidence="10">Nuclear receptor domain-containing protein</fullName>
    </recommendedName>
</protein>
<evidence type="ECO:0000256" key="3">
    <source>
        <dbReference type="ARBA" id="ARBA00022833"/>
    </source>
</evidence>
<keyword evidence="8 9" id="KW-0539">Nucleus</keyword>
<comment type="similarity">
    <text evidence="9">Belongs to the nuclear hormone receptor family.</text>
</comment>
<dbReference type="Pfam" id="PF00105">
    <property type="entry name" value="zf-C4"/>
    <property type="match status" value="1"/>
</dbReference>